<dbReference type="GO" id="GO:0007165">
    <property type="term" value="P:signal transduction"/>
    <property type="evidence" value="ECO:0007669"/>
    <property type="project" value="InterPro"/>
</dbReference>
<dbReference type="GO" id="GO:0006935">
    <property type="term" value="P:chemotaxis"/>
    <property type="evidence" value="ECO:0007669"/>
    <property type="project" value="InterPro"/>
</dbReference>
<name>A0A399DUF0_9DEIN</name>
<feature type="domain" description="CheW-like" evidence="1">
    <location>
        <begin position="6"/>
        <end position="137"/>
    </location>
</feature>
<dbReference type="AlphaFoldDB" id="A0A399DUF0"/>
<accession>A0A399DUF0</accession>
<dbReference type="OrthoDB" id="26206at2"/>
<organism evidence="2 3">
    <name type="scientific">Meiothermus taiwanensis</name>
    <dbReference type="NCBI Taxonomy" id="172827"/>
    <lineage>
        <taxon>Bacteria</taxon>
        <taxon>Thermotogati</taxon>
        <taxon>Deinococcota</taxon>
        <taxon>Deinococci</taxon>
        <taxon>Thermales</taxon>
        <taxon>Thermaceae</taxon>
        <taxon>Meiothermus</taxon>
    </lineage>
</organism>
<reference evidence="2 3" key="1">
    <citation type="submission" date="2018-08" db="EMBL/GenBank/DDBJ databases">
        <title>Meiothermus cateniformans JCM 15151 genome sequencing project.</title>
        <authorList>
            <person name="Da Costa M.S."/>
            <person name="Albuquerque L."/>
            <person name="Raposo P."/>
            <person name="Froufe H.J.C."/>
            <person name="Barroso C.S."/>
            <person name="Egas C."/>
        </authorList>
    </citation>
    <scope>NUCLEOTIDE SEQUENCE [LARGE SCALE GENOMIC DNA]</scope>
    <source>
        <strain evidence="2 3">JCM 15151</strain>
    </source>
</reference>
<protein>
    <submittedName>
        <fullName evidence="2">CheW-like domain protein</fullName>
    </submittedName>
</protein>
<comment type="caution">
    <text evidence="2">The sequence shown here is derived from an EMBL/GenBank/DDBJ whole genome shotgun (WGS) entry which is preliminary data.</text>
</comment>
<dbReference type="PROSITE" id="PS50851">
    <property type="entry name" value="CHEW"/>
    <property type="match status" value="1"/>
</dbReference>
<evidence type="ECO:0000313" key="3">
    <source>
        <dbReference type="Proteomes" id="UP000266089"/>
    </source>
</evidence>
<dbReference type="InterPro" id="IPR036061">
    <property type="entry name" value="CheW-like_dom_sf"/>
</dbReference>
<dbReference type="EMBL" id="QWKX01000057">
    <property type="protein sequence ID" value="RIH75814.1"/>
    <property type="molecule type" value="Genomic_DNA"/>
</dbReference>
<sequence>MSKISIDKIWVLRLGSVFLGVEPKALKEVLEITQLTPIPLAPPPLLGLLSKQGQIVSVFDLSQVLQLPPTGSDLAALLEVEGQSIAFTIDEVSGLRTNLGGVWATPSQEPLFSAVLEDAGKNIRILNPSSLLAHLTARISATAPAPTSAIRTTPFT</sequence>
<dbReference type="Pfam" id="PF01584">
    <property type="entry name" value="CheW"/>
    <property type="match status" value="1"/>
</dbReference>
<dbReference type="Proteomes" id="UP000266089">
    <property type="component" value="Unassembled WGS sequence"/>
</dbReference>
<evidence type="ECO:0000313" key="2">
    <source>
        <dbReference type="EMBL" id="RIH75814.1"/>
    </source>
</evidence>
<evidence type="ECO:0000259" key="1">
    <source>
        <dbReference type="PROSITE" id="PS50851"/>
    </source>
</evidence>
<dbReference type="RefSeq" id="WP_027887253.1">
    <property type="nucleotide sequence ID" value="NZ_JBHSXZ010000019.1"/>
</dbReference>
<proteinExistence type="predicted"/>
<gene>
    <name evidence="2" type="ORF">Mcate_02057</name>
</gene>
<dbReference type="SUPFAM" id="SSF50341">
    <property type="entry name" value="CheW-like"/>
    <property type="match status" value="1"/>
</dbReference>
<dbReference type="InterPro" id="IPR002545">
    <property type="entry name" value="CheW-lke_dom"/>
</dbReference>
<dbReference type="Gene3D" id="2.40.50.180">
    <property type="entry name" value="CheA-289, Domain 4"/>
    <property type="match status" value="1"/>
</dbReference>
<dbReference type="SMART" id="SM00260">
    <property type="entry name" value="CheW"/>
    <property type="match status" value="1"/>
</dbReference>